<dbReference type="GO" id="GO:0005096">
    <property type="term" value="F:GTPase activator activity"/>
    <property type="evidence" value="ECO:0007669"/>
    <property type="project" value="UniProtKB-KW"/>
</dbReference>
<evidence type="ECO:0000256" key="7">
    <source>
        <dbReference type="SAM" id="MobiDB-lite"/>
    </source>
</evidence>
<keyword evidence="5" id="KW-0862">Zinc</keyword>
<dbReference type="SMART" id="SM00368">
    <property type="entry name" value="LRR_RI"/>
    <property type="match status" value="2"/>
</dbReference>
<evidence type="ECO:0000256" key="4">
    <source>
        <dbReference type="ARBA" id="ARBA00022771"/>
    </source>
</evidence>
<dbReference type="PROSITE" id="PS51113">
    <property type="entry name" value="ZF_BTK"/>
    <property type="match status" value="1"/>
</dbReference>
<accession>A0A8J6GZP0</accession>
<evidence type="ECO:0000256" key="1">
    <source>
        <dbReference type="ARBA" id="ARBA00022468"/>
    </source>
</evidence>
<dbReference type="InterPro" id="IPR037773">
    <property type="entry name" value="RASA2_PH"/>
</dbReference>
<feature type="domain" description="PH" evidence="8">
    <location>
        <begin position="406"/>
        <end position="507"/>
    </location>
</feature>
<keyword evidence="4 6" id="KW-0863">Zinc-finger</keyword>
<dbReference type="PANTHER" id="PTHR10194:SF21">
    <property type="entry name" value="RAS GTPASE-ACTIVATING PROTEIN 2"/>
    <property type="match status" value="1"/>
</dbReference>
<feature type="region of interest" description="Disordered" evidence="7">
    <location>
        <begin position="625"/>
        <end position="668"/>
    </location>
</feature>
<evidence type="ECO:0000259" key="9">
    <source>
        <dbReference type="PROSITE" id="PS50004"/>
    </source>
</evidence>
<dbReference type="InterPro" id="IPR001936">
    <property type="entry name" value="RasGAP_dom"/>
</dbReference>
<name>A0A8J6GZP0_MICOH</name>
<dbReference type="SMART" id="SM00323">
    <property type="entry name" value="RasGAP"/>
    <property type="match status" value="1"/>
</dbReference>
<dbReference type="Gene3D" id="2.60.40.150">
    <property type="entry name" value="C2 domain"/>
    <property type="match status" value="1"/>
</dbReference>
<gene>
    <name evidence="11" type="ORF">LTLLF_111420</name>
</gene>
<dbReference type="InterPro" id="IPR001562">
    <property type="entry name" value="Znf_Btk_motif"/>
</dbReference>
<organism evidence="11 12">
    <name type="scientific">Microtus ochrogaster</name>
    <name type="common">Prairie vole</name>
    <dbReference type="NCBI Taxonomy" id="79684"/>
    <lineage>
        <taxon>Eukaryota</taxon>
        <taxon>Metazoa</taxon>
        <taxon>Chordata</taxon>
        <taxon>Craniata</taxon>
        <taxon>Vertebrata</taxon>
        <taxon>Euteleostomi</taxon>
        <taxon>Mammalia</taxon>
        <taxon>Eutheria</taxon>
        <taxon>Euarchontoglires</taxon>
        <taxon>Glires</taxon>
        <taxon>Rodentia</taxon>
        <taxon>Myomorpha</taxon>
        <taxon>Muroidea</taxon>
        <taxon>Cricetidae</taxon>
        <taxon>Arvicolinae</taxon>
        <taxon>Microtus</taxon>
    </lineage>
</organism>
<dbReference type="Pfam" id="PF00616">
    <property type="entry name" value="RasGAP"/>
    <property type="match status" value="1"/>
</dbReference>
<protein>
    <submittedName>
        <fullName evidence="11">Ras GTPase-activating protein 2</fullName>
    </submittedName>
</protein>
<evidence type="ECO:0000256" key="2">
    <source>
        <dbReference type="ARBA" id="ARBA00022723"/>
    </source>
</evidence>
<dbReference type="SMART" id="SM00107">
    <property type="entry name" value="BTK"/>
    <property type="match status" value="1"/>
</dbReference>
<keyword evidence="3" id="KW-0677">Repeat</keyword>
<dbReference type="InterPro" id="IPR039360">
    <property type="entry name" value="Ras_GTPase"/>
</dbReference>
<comment type="caution">
    <text evidence="11">The sequence shown here is derived from an EMBL/GenBank/DDBJ whole genome shotgun (WGS) entry which is preliminary data.</text>
</comment>
<dbReference type="SMART" id="SM00239">
    <property type="entry name" value="C2"/>
    <property type="match status" value="1"/>
</dbReference>
<dbReference type="InterPro" id="IPR032675">
    <property type="entry name" value="LRR_dom_sf"/>
</dbReference>
<dbReference type="SUPFAM" id="SSF48350">
    <property type="entry name" value="GTPase activation domain, GAP"/>
    <property type="match status" value="1"/>
</dbReference>
<dbReference type="PRINTS" id="PR00402">
    <property type="entry name" value="TECBTKDOMAIN"/>
</dbReference>
<feature type="region of interest" description="Disordered" evidence="7">
    <location>
        <begin position="989"/>
        <end position="1021"/>
    </location>
</feature>
<dbReference type="SMART" id="SM00233">
    <property type="entry name" value="PH"/>
    <property type="match status" value="1"/>
</dbReference>
<dbReference type="Gene3D" id="3.80.10.10">
    <property type="entry name" value="Ribonuclease Inhibitor"/>
    <property type="match status" value="1"/>
</dbReference>
<dbReference type="Gene3D" id="1.10.506.10">
    <property type="entry name" value="GTPase Activation - p120gap, domain 1"/>
    <property type="match status" value="1"/>
</dbReference>
<dbReference type="InterPro" id="IPR035892">
    <property type="entry name" value="C2_domain_sf"/>
</dbReference>
<dbReference type="GO" id="GO:0035556">
    <property type="term" value="P:intracellular signal transduction"/>
    <property type="evidence" value="ECO:0007669"/>
    <property type="project" value="InterPro"/>
</dbReference>
<dbReference type="FunFam" id="2.30.29.30:FF:000144">
    <property type="entry name" value="Ras GTPase-activating protein 2 isoform 3"/>
    <property type="match status" value="1"/>
</dbReference>
<dbReference type="InterPro" id="IPR000008">
    <property type="entry name" value="C2_dom"/>
</dbReference>
<dbReference type="InterPro" id="IPR011993">
    <property type="entry name" value="PH-like_dom_sf"/>
</dbReference>
<evidence type="ECO:0000256" key="3">
    <source>
        <dbReference type="ARBA" id="ARBA00022737"/>
    </source>
</evidence>
<dbReference type="EMBL" id="JAATJU010004700">
    <property type="protein sequence ID" value="KAH0519512.1"/>
    <property type="molecule type" value="Genomic_DNA"/>
</dbReference>
<dbReference type="SUPFAM" id="SSF52047">
    <property type="entry name" value="RNI-like"/>
    <property type="match status" value="1"/>
</dbReference>
<dbReference type="Pfam" id="PF00779">
    <property type="entry name" value="BTK"/>
    <property type="match status" value="1"/>
</dbReference>
<dbReference type="PROSITE" id="PS00509">
    <property type="entry name" value="RAS_GTPASE_ACTIV_1"/>
    <property type="match status" value="1"/>
</dbReference>
<dbReference type="PROSITE" id="PS50004">
    <property type="entry name" value="C2"/>
    <property type="match status" value="1"/>
</dbReference>
<keyword evidence="1" id="KW-0343">GTPase activation</keyword>
<dbReference type="Pfam" id="PF00169">
    <property type="entry name" value="PH"/>
    <property type="match status" value="1"/>
</dbReference>
<dbReference type="PROSITE" id="PS50003">
    <property type="entry name" value="PH_DOMAIN"/>
    <property type="match status" value="1"/>
</dbReference>
<dbReference type="SUPFAM" id="SSF49562">
    <property type="entry name" value="C2 domain (Calcium/lipid-binding domain, CaLB)"/>
    <property type="match status" value="1"/>
</dbReference>
<evidence type="ECO:0000259" key="8">
    <source>
        <dbReference type="PROSITE" id="PS50003"/>
    </source>
</evidence>
<feature type="compositionally biased region" description="Pro residues" evidence="7">
    <location>
        <begin position="1012"/>
        <end position="1021"/>
    </location>
</feature>
<dbReference type="Pfam" id="PF00168">
    <property type="entry name" value="C2"/>
    <property type="match status" value="1"/>
</dbReference>
<dbReference type="PANTHER" id="PTHR10194">
    <property type="entry name" value="RAS GTPASE-ACTIVATING PROTEINS"/>
    <property type="match status" value="1"/>
</dbReference>
<dbReference type="InterPro" id="IPR001849">
    <property type="entry name" value="PH_domain"/>
</dbReference>
<proteinExistence type="predicted"/>
<evidence type="ECO:0000256" key="6">
    <source>
        <dbReference type="PROSITE-ProRule" id="PRU00432"/>
    </source>
</evidence>
<evidence type="ECO:0000256" key="5">
    <source>
        <dbReference type="ARBA" id="ARBA00022833"/>
    </source>
</evidence>
<reference evidence="11" key="1">
    <citation type="submission" date="2020-03" db="EMBL/GenBank/DDBJ databases">
        <title>Studies in the Genomics of Life Span.</title>
        <authorList>
            <person name="Glass D."/>
        </authorList>
    </citation>
    <scope>NUCLEOTIDE SEQUENCE</scope>
    <source>
        <strain evidence="11">LTLLF</strain>
        <tissue evidence="11">Muscle</tissue>
    </source>
</reference>
<dbReference type="PROSITE" id="PS50018">
    <property type="entry name" value="RAS_GTPASE_ACTIV_2"/>
    <property type="match status" value="1"/>
</dbReference>
<dbReference type="GO" id="GO:0005543">
    <property type="term" value="F:phospholipid binding"/>
    <property type="evidence" value="ECO:0007669"/>
    <property type="project" value="InterPro"/>
</dbReference>
<evidence type="ECO:0000313" key="12">
    <source>
        <dbReference type="Proteomes" id="UP000710432"/>
    </source>
</evidence>
<dbReference type="SUPFAM" id="SSF50729">
    <property type="entry name" value="PH domain-like"/>
    <property type="match status" value="1"/>
</dbReference>
<dbReference type="Gene3D" id="2.30.29.30">
    <property type="entry name" value="Pleckstrin-homology domain (PH domain)/Phosphotyrosine-binding domain (PTB)"/>
    <property type="match status" value="1"/>
</dbReference>
<dbReference type="InterPro" id="IPR023152">
    <property type="entry name" value="RasGAP_CS"/>
</dbReference>
<evidence type="ECO:0000259" key="10">
    <source>
        <dbReference type="PROSITE" id="PS50018"/>
    </source>
</evidence>
<feature type="domain" description="Ras-GAP" evidence="10">
    <location>
        <begin position="186"/>
        <end position="380"/>
    </location>
</feature>
<dbReference type="AlphaFoldDB" id="A0A8J6GZP0"/>
<dbReference type="CDD" id="cd13370">
    <property type="entry name" value="PH_GAP1m_mammal-like"/>
    <property type="match status" value="1"/>
</dbReference>
<dbReference type="GO" id="GO:0046580">
    <property type="term" value="P:negative regulation of Ras protein signal transduction"/>
    <property type="evidence" value="ECO:0007669"/>
    <property type="project" value="InterPro"/>
</dbReference>
<evidence type="ECO:0000313" key="11">
    <source>
        <dbReference type="EMBL" id="KAH0519512.1"/>
    </source>
</evidence>
<dbReference type="GO" id="GO:0008270">
    <property type="term" value="F:zinc ion binding"/>
    <property type="evidence" value="ECO:0007669"/>
    <property type="project" value="UniProtKB-KW"/>
</dbReference>
<feature type="domain" description="C2" evidence="9">
    <location>
        <begin position="1"/>
        <end position="80"/>
    </location>
</feature>
<keyword evidence="2" id="KW-0479">Metal-binding</keyword>
<dbReference type="Proteomes" id="UP000710432">
    <property type="component" value="Unassembled WGS sequence"/>
</dbReference>
<sequence>MRDCFCTINLDQEEVYRTQVVEKSLRPYFSEEFYFEIPRTFQYLSFYVYDKNVLQRDLRIGKVAIKKEDLCNHSGKETWFSLQPVDSNSEVQVTRSSSYTRKSQFQVEEEDIEKLEIRYLLQPRDNGNKSSKTDDLGSLRLTLCYTEDYVLPSEYYDPLKTLLLKSPDVQPVSASAAYILGEICQDQKDAVLPLVRLLLHHNKLVPFITAVAELDLKDTQDASTIFRGNSLATRCLDEMMKIVGGHYLKVTLKPVLDEICESSKSCEIDPVKLKEGDNVENNKENLHYYVDKVFNTIVGSSVSCPTVMCDIFYSLRQMATKRFPNNPHVQYSAVTSFVFLRFFAVAILSPHTFHLRPHYPSRSKKSVMCEFLKMFQEERYFTDVKKFLDEISSTETKESSGTSEPVHLKEGEMYKRAQGRTRIGKKNFKKRWFCLTSRELTYHKQPGKDAIYTIPVKNILAVEKLEESSFNKKNMFQVIHTEKTLYVQANNCVEANEWIDVLCRVSRCNHNRLSSFHPSAYLNGNWLCCQETGENTPGCKPCTAGIPADIQIDIDEDREAERIYSLFTLSLLKLQKMEEACGTIAVYQGPQKEPDYSNFTIEDSVTTFKTIQQIKSIIEKLDEPHEKYRKKRSSSAKYGSKSQVESNAVKTMPRAKTRKEKPQGAPPSVVPVLQQFLKTYQKHCAQSGTSPCPTIQRDLKNSIDREQILRKFTLVRAGDATARHPPVSLEPLLMAIRDERYTLGRELCVWGLQLTNPEIARLALFLESKGHTTCPVTTLEIISCKMDLWSLGRLGRALQFSSLYFLALDYCKFGNKELESIFSGLENNQRLQGLSLRYCGLGPQSGQRLGSVISQSAVCELHLDGNDLQCSGTLALLRPIAEYAEMQGKDQPASASPHTGNLPLLPQGIRKKVKRLMEAGPWVVMLHLADNSIDGTGVEGEQLLELTGTLTRLIKYSPHLRELDLGNNVLGETAAADILGALRARKTANQHRLPSAARRTCGRRRGTRLGPTEPPYLPPPRPTSASPFCAAAMADVEDGEEPCVLSSHSGTAGSRPGGDKMFSLKKWNAVAMWSWDVECDTCAICRVQVMGKRGARSTRARGCWAGSAGEH</sequence>
<dbReference type="SUPFAM" id="SSF57850">
    <property type="entry name" value="RING/U-box"/>
    <property type="match status" value="1"/>
</dbReference>
<dbReference type="InterPro" id="IPR008936">
    <property type="entry name" value="Rho_GTPase_activation_prot"/>
</dbReference>